<dbReference type="EMBL" id="QQXL01000001">
    <property type="protein sequence ID" value="RKW71367.1"/>
    <property type="molecule type" value="Genomic_DNA"/>
</dbReference>
<dbReference type="InterPro" id="IPR002575">
    <property type="entry name" value="Aminoglycoside_PTrfase"/>
</dbReference>
<accession>A0A496PLG6</accession>
<dbReference type="Pfam" id="PF01636">
    <property type="entry name" value="APH"/>
    <property type="match status" value="1"/>
</dbReference>
<evidence type="ECO:0000313" key="3">
    <source>
        <dbReference type="Proteomes" id="UP000273119"/>
    </source>
</evidence>
<evidence type="ECO:0000259" key="1">
    <source>
        <dbReference type="Pfam" id="PF01636"/>
    </source>
</evidence>
<dbReference type="AlphaFoldDB" id="A0A496PLG6"/>
<evidence type="ECO:0000313" key="2">
    <source>
        <dbReference type="EMBL" id="RKW71367.1"/>
    </source>
</evidence>
<dbReference type="InterPro" id="IPR011009">
    <property type="entry name" value="Kinase-like_dom_sf"/>
</dbReference>
<reference evidence="2 3" key="1">
    <citation type="submission" date="2018-07" db="EMBL/GenBank/DDBJ databases">
        <title>Arthrobacter sp. nov., isolated from raw cow's milk with high bacterial count.</title>
        <authorList>
            <person name="Hahne J."/>
            <person name="Isele D."/>
            <person name="Lipski A."/>
        </authorList>
    </citation>
    <scope>NUCLEOTIDE SEQUENCE [LARGE SCALE GENOMIC DNA]</scope>
    <source>
        <strain evidence="2 3">JZ R-183</strain>
    </source>
</reference>
<sequence length="416" mass="45347">MTQETGWDESHQVQWMSSPEFIEVVLMALEQQQRPAQSVHLVDLHHRPGAGVSVVLEAVPTDGEEPFFLGATTEPMDPAPEHVMVLSDREPGDGTELRRVLLWLHPYDPKLPGLALTSVPASVERIWGAGSPVTQLETLAYRPLRRAVLRATFKNGQRLYLKALHRDADSLHRRHSLLLEAGVPAPAPVGQTVHGVVALREAEGESLALAMSRVGTELPDAADLLALLDRLPHSLLTERRRESWSDRLPDYADAASVAFPSLQGRIVEVSQALTAQLAAVDPGPEEPVHGDLYEANVFVKGHRVSGLLDVDGAGPGYRVDDLACLLAHLAVLPQLDHRYQVVPRYAALLDEDFVRYLRGRGIAAAALHARVAAVVLTLVAGVHDEGHEDAEEVATQRVAIAEAQHRRAAVDLLTRA</sequence>
<dbReference type="Gene3D" id="3.90.1200.10">
    <property type="match status" value="1"/>
</dbReference>
<proteinExistence type="predicted"/>
<keyword evidence="3" id="KW-1185">Reference proteome</keyword>
<gene>
    <name evidence="2" type="ORF">DWQ67_00455</name>
</gene>
<dbReference type="SUPFAM" id="SSF56112">
    <property type="entry name" value="Protein kinase-like (PK-like)"/>
    <property type="match status" value="1"/>
</dbReference>
<name>A0A496PLG6_9MICC</name>
<dbReference type="GO" id="GO:0016740">
    <property type="term" value="F:transferase activity"/>
    <property type="evidence" value="ECO:0007669"/>
    <property type="project" value="UniProtKB-KW"/>
</dbReference>
<dbReference type="Proteomes" id="UP000273119">
    <property type="component" value="Unassembled WGS sequence"/>
</dbReference>
<dbReference type="RefSeq" id="WP_121483630.1">
    <property type="nucleotide sequence ID" value="NZ_QQXL01000001.1"/>
</dbReference>
<comment type="caution">
    <text evidence="2">The sequence shown here is derived from an EMBL/GenBank/DDBJ whole genome shotgun (WGS) entry which is preliminary data.</text>
</comment>
<protein>
    <submittedName>
        <fullName evidence="2">Aminoglycoside phosphotransferase family protein</fullName>
    </submittedName>
</protein>
<feature type="domain" description="Aminoglycoside phosphotransferase" evidence="1">
    <location>
        <begin position="160"/>
        <end position="334"/>
    </location>
</feature>
<organism evidence="2 3">
    <name type="scientific">Galactobacter caseinivorans</name>
    <dbReference type="NCBI Taxonomy" id="2676123"/>
    <lineage>
        <taxon>Bacteria</taxon>
        <taxon>Bacillati</taxon>
        <taxon>Actinomycetota</taxon>
        <taxon>Actinomycetes</taxon>
        <taxon>Micrococcales</taxon>
        <taxon>Micrococcaceae</taxon>
        <taxon>Galactobacter</taxon>
    </lineage>
</organism>
<keyword evidence="2" id="KW-0808">Transferase</keyword>